<dbReference type="Pfam" id="PF07687">
    <property type="entry name" value="M20_dimer"/>
    <property type="match status" value="1"/>
</dbReference>
<feature type="domain" description="Peptidase M20 dimerisation" evidence="4">
    <location>
        <begin position="228"/>
        <end position="323"/>
    </location>
</feature>
<evidence type="ECO:0000256" key="1">
    <source>
        <dbReference type="ARBA" id="ARBA00006153"/>
    </source>
</evidence>
<feature type="binding site" evidence="3">
    <location>
        <position position="139"/>
    </location>
    <ligand>
        <name>Mn(2+)</name>
        <dbReference type="ChEBI" id="CHEBI:29035"/>
        <label>2</label>
    </ligand>
</feature>
<evidence type="ECO:0000259" key="4">
    <source>
        <dbReference type="Pfam" id="PF07687"/>
    </source>
</evidence>
<dbReference type="InterPro" id="IPR036264">
    <property type="entry name" value="Bact_exopeptidase_dim_dom"/>
</dbReference>
<proteinExistence type="inferred from homology"/>
<keyword evidence="3" id="KW-0479">Metal-binding</keyword>
<reference evidence="5 6" key="1">
    <citation type="submission" date="2019-09" db="EMBL/GenBank/DDBJ databases">
        <title>Wenzhouxiangella sp. Genome sequencing and assembly.</title>
        <authorList>
            <person name="Zhang R."/>
        </authorList>
    </citation>
    <scope>NUCLEOTIDE SEQUENCE [LARGE SCALE GENOMIC DNA]</scope>
    <source>
        <strain evidence="5 6">W260</strain>
    </source>
</reference>
<dbReference type="InterPro" id="IPR011650">
    <property type="entry name" value="Peptidase_M20_dimer"/>
</dbReference>
<feature type="binding site" evidence="3">
    <location>
        <position position="137"/>
    </location>
    <ligand>
        <name>Mn(2+)</name>
        <dbReference type="ChEBI" id="CHEBI:29035"/>
        <label>2</label>
    </ligand>
</feature>
<dbReference type="PANTHER" id="PTHR11014">
    <property type="entry name" value="PEPTIDASE M20 FAMILY MEMBER"/>
    <property type="match status" value="1"/>
</dbReference>
<dbReference type="NCBIfam" id="TIGR01891">
    <property type="entry name" value="amidohydrolases"/>
    <property type="match status" value="1"/>
</dbReference>
<dbReference type="SUPFAM" id="SSF53187">
    <property type="entry name" value="Zn-dependent exopeptidases"/>
    <property type="match status" value="1"/>
</dbReference>
<dbReference type="InterPro" id="IPR017439">
    <property type="entry name" value="Amidohydrolase"/>
</dbReference>
<accession>A0A5N0T817</accession>
<dbReference type="AlphaFoldDB" id="A0A5N0T817"/>
<dbReference type="FunFam" id="3.30.70.360:FF:000014">
    <property type="entry name" value="N-acyl-L-amino acid amidohydrolase"/>
    <property type="match status" value="1"/>
</dbReference>
<comment type="cofactor">
    <cofactor evidence="3">
        <name>Mn(2+)</name>
        <dbReference type="ChEBI" id="CHEBI:29035"/>
    </cofactor>
    <text evidence="3">The Mn(2+) ion enhances activity.</text>
</comment>
<dbReference type="GO" id="GO:0046872">
    <property type="term" value="F:metal ion binding"/>
    <property type="evidence" value="ECO:0007669"/>
    <property type="project" value="UniProtKB-KW"/>
</dbReference>
<dbReference type="Gene3D" id="3.40.630.10">
    <property type="entry name" value="Zn peptidases"/>
    <property type="match status" value="1"/>
</dbReference>
<feature type="binding site" evidence="3">
    <location>
        <position position="405"/>
    </location>
    <ligand>
        <name>Mn(2+)</name>
        <dbReference type="ChEBI" id="CHEBI:29035"/>
        <label>2</label>
    </ligand>
</feature>
<dbReference type="InterPro" id="IPR002933">
    <property type="entry name" value="Peptidase_M20"/>
</dbReference>
<dbReference type="RefSeq" id="WP_150864505.1">
    <property type="nucleotide sequence ID" value="NZ_VYXP01000006.1"/>
</dbReference>
<keyword evidence="2 5" id="KW-0378">Hydrolase</keyword>
<dbReference type="PANTHER" id="PTHR11014:SF63">
    <property type="entry name" value="METALLOPEPTIDASE, PUTATIVE (AFU_ORTHOLOGUE AFUA_6G09600)-RELATED"/>
    <property type="match status" value="1"/>
</dbReference>
<evidence type="ECO:0000256" key="2">
    <source>
        <dbReference type="ARBA" id="ARBA00022801"/>
    </source>
</evidence>
<keyword evidence="6" id="KW-1185">Reference proteome</keyword>
<sequence>MLEPLMRFIVFLAALATVFPVVNAQEIESGIDTAAAEVQPQVVEWRRWFHQNPELSNREQGTGQRIAEILDELGIPHETGIAGYGVVGMIRGGKPGPLVAIRADMDGLPVTEQTGLPFASTVTTEFNGQQTGVMHACGHDNHMAMALGAAKILNDNREDLAGSVMLIFQPAEEGPPPGEPGGSLLMLEEGIFDEATPEAVFGIHVGIGVPGGEFATRSGPLMASANRFLITVHGKQTHGARPWDGIDPITVAAQIIMGLQTVASRQVDVTRAPSIVSVGRIDGGIRNNVIPDTVELEGTIRAFDNEMREQIIEAVERTATSIAAASNATIDFEVDRGAPPVVNTDRLYTMMKPVLERASGAPVASVTPQTVAEDFSEFGQVTDSLFVFLGSGPEGVDPTTLPANHSPEFNMEEEWLETGVKAFVDMVVTYLGDE</sequence>
<evidence type="ECO:0000313" key="5">
    <source>
        <dbReference type="EMBL" id="KAA9130868.1"/>
    </source>
</evidence>
<keyword evidence="3" id="KW-0464">Manganese</keyword>
<name>A0A5N0T817_9GAMM</name>
<feature type="binding site" evidence="3">
    <location>
        <position position="173"/>
    </location>
    <ligand>
        <name>Mn(2+)</name>
        <dbReference type="ChEBI" id="CHEBI:29035"/>
        <label>1</label>
    </ligand>
</feature>
<evidence type="ECO:0000256" key="3">
    <source>
        <dbReference type="PIRSR" id="PIRSR005962-1"/>
    </source>
</evidence>
<dbReference type="SUPFAM" id="SSF55031">
    <property type="entry name" value="Bacterial exopeptidase dimerisation domain"/>
    <property type="match status" value="1"/>
</dbReference>
<dbReference type="EMBL" id="VYXP01000006">
    <property type="protein sequence ID" value="KAA9130868.1"/>
    <property type="molecule type" value="Genomic_DNA"/>
</dbReference>
<dbReference type="GO" id="GO:0016787">
    <property type="term" value="F:hydrolase activity"/>
    <property type="evidence" value="ECO:0007669"/>
    <property type="project" value="UniProtKB-KW"/>
</dbReference>
<comment type="similarity">
    <text evidence="1">Belongs to the peptidase M20 family.</text>
</comment>
<protein>
    <submittedName>
        <fullName evidence="5">Amidohydrolase</fullName>
    </submittedName>
</protein>
<dbReference type="Gene3D" id="3.30.70.360">
    <property type="match status" value="1"/>
</dbReference>
<dbReference type="Proteomes" id="UP000325372">
    <property type="component" value="Unassembled WGS sequence"/>
</dbReference>
<dbReference type="Pfam" id="PF01546">
    <property type="entry name" value="Peptidase_M20"/>
    <property type="match status" value="1"/>
</dbReference>
<gene>
    <name evidence="5" type="ORF">F3N42_10925</name>
</gene>
<evidence type="ECO:0000313" key="6">
    <source>
        <dbReference type="Proteomes" id="UP000325372"/>
    </source>
</evidence>
<comment type="caution">
    <text evidence="5">The sequence shown here is derived from an EMBL/GenBank/DDBJ whole genome shotgun (WGS) entry which is preliminary data.</text>
</comment>
<feature type="binding site" evidence="3">
    <location>
        <position position="204"/>
    </location>
    <ligand>
        <name>Mn(2+)</name>
        <dbReference type="ChEBI" id="CHEBI:29035"/>
        <label>2</label>
    </ligand>
</feature>
<dbReference type="PIRSF" id="PIRSF005962">
    <property type="entry name" value="Pept_M20D_amidohydro"/>
    <property type="match status" value="1"/>
</dbReference>
<organism evidence="5 6">
    <name type="scientific">Marinihelvus fidelis</name>
    <dbReference type="NCBI Taxonomy" id="2613842"/>
    <lineage>
        <taxon>Bacteria</taxon>
        <taxon>Pseudomonadati</taxon>
        <taxon>Pseudomonadota</taxon>
        <taxon>Gammaproteobacteria</taxon>
        <taxon>Chromatiales</taxon>
        <taxon>Wenzhouxiangellaceae</taxon>
        <taxon>Marinihelvus</taxon>
    </lineage>
</organism>